<dbReference type="Pfam" id="PF00534">
    <property type="entry name" value="Glycos_transf_1"/>
    <property type="match status" value="1"/>
</dbReference>
<dbReference type="InterPro" id="IPR001296">
    <property type="entry name" value="Glyco_trans_1"/>
</dbReference>
<evidence type="ECO:0000313" key="3">
    <source>
        <dbReference type="EMBL" id="ACL61193.1"/>
    </source>
</evidence>
<dbReference type="PANTHER" id="PTHR46401">
    <property type="entry name" value="GLYCOSYLTRANSFERASE WBBK-RELATED"/>
    <property type="match status" value="1"/>
</dbReference>
<evidence type="ECO:0000313" key="4">
    <source>
        <dbReference type="EMBL" id="ACL62753.1"/>
    </source>
</evidence>
<evidence type="ECO:0000313" key="5">
    <source>
        <dbReference type="Proteomes" id="UP000008207"/>
    </source>
</evidence>
<keyword evidence="4" id="KW-0614">Plasmid</keyword>
<keyword evidence="1 3" id="KW-0808">Transferase</keyword>
<dbReference type="Proteomes" id="UP000008207">
    <property type="component" value="Plasmid pMNOD01"/>
</dbReference>
<proteinExistence type="predicted"/>
<organism evidence="3 5">
    <name type="scientific">Methylobacterium nodulans (strain LMG 21967 / CNCM I-2342 / ORS 2060)</name>
    <dbReference type="NCBI Taxonomy" id="460265"/>
    <lineage>
        <taxon>Bacteria</taxon>
        <taxon>Pseudomonadati</taxon>
        <taxon>Pseudomonadota</taxon>
        <taxon>Alphaproteobacteria</taxon>
        <taxon>Hyphomicrobiales</taxon>
        <taxon>Methylobacteriaceae</taxon>
        <taxon>Methylobacterium</taxon>
    </lineage>
</organism>
<sequence length="435" mass="47626">MGRPGFLLDQSCMTDRPVVLDITRLVLRLAHASPTGIDRVDLAYARHYLGQEAPRFGLITTPFGPKLLDRGEASAIVEAVASGWVEGSTAEADPVYRALALRLGTSVAPAPLAPPPPRRRRIQAAIRWRVARAPGIGGLPRGALYLHTSHLRLDRPRRFDWLYERCDVRPVFFVHDIIPIEYPEYGGDGEAVRHAVRMRTVSRHAAAVVVNSADVGSRFSAYLAARRLHVPPVTIGPLGIEPAFSDRTGPALTPDRPTFIACGTIQPVKNHYGLLTLWRELDARHGPRTPRLVIAGRRGWKSRNVIDLLDRCPAVRRHVVEVAGLSTAGLVRLMRGATALLMPSFAEGYGLPMVEAAAAGLPVVASDIPVHREVAEAFAAFIHPLDGLGWMRVVEELMATHSPLRRTLAERLVGVAPPTWDDHFARVDPMLADLA</sequence>
<dbReference type="SUPFAM" id="SSF53756">
    <property type="entry name" value="UDP-Glycosyltransferase/glycogen phosphorylase"/>
    <property type="match status" value="1"/>
</dbReference>
<dbReference type="STRING" id="460265.Mnod_6411"/>
<gene>
    <name evidence="3" type="ordered locus">Mnod_6411</name>
    <name evidence="4" type="ordered locus">Mnod_8689</name>
</gene>
<dbReference type="KEGG" id="mno:Mnod_8689"/>
<dbReference type="GO" id="GO:0016757">
    <property type="term" value="F:glycosyltransferase activity"/>
    <property type="evidence" value="ECO:0007669"/>
    <property type="project" value="InterPro"/>
</dbReference>
<geneLocation type="plasmid" evidence="4 5">
    <name>pMNOD01</name>
</geneLocation>
<reference evidence="5" key="2">
    <citation type="submission" date="2009-01" db="EMBL/GenBank/DDBJ databases">
        <title>Complete sequence of plasmid 1 of Methylobacterium nodulans ORS 2060.</title>
        <authorList>
            <consortium name="US DOE Joint Genome Institute"/>
            <person name="Lucas S."/>
            <person name="Copeland A."/>
            <person name="Lapidus A."/>
            <person name="Glavina del Rio T."/>
            <person name="Dalin E."/>
            <person name="Tice H."/>
            <person name="Bruce D."/>
            <person name="Goodwin L."/>
            <person name="Pitluck S."/>
            <person name="Sims D."/>
            <person name="Brettin T."/>
            <person name="Detter J.C."/>
            <person name="Han C."/>
            <person name="Larimer F."/>
            <person name="Land M."/>
            <person name="Hauser L."/>
            <person name="Kyrpides N."/>
            <person name="Ivanova N."/>
            <person name="Marx C.J."/>
            <person name="Richardson P."/>
        </authorList>
    </citation>
    <scope>NUCLEOTIDE SEQUENCE [LARGE SCALE GENOMIC DNA]</scope>
    <source>
        <strain evidence="5">LMG 21967 / CNCM I-2342 / ORS 2060</strain>
        <plasmid evidence="5">Plasmid pMNOD01</plasmid>
    </source>
</reference>
<name>B8IC11_METNO</name>
<dbReference type="eggNOG" id="COG0438">
    <property type="taxonomic scope" value="Bacteria"/>
</dbReference>
<dbReference type="CDD" id="cd03809">
    <property type="entry name" value="GT4_MtfB-like"/>
    <property type="match status" value="1"/>
</dbReference>
<dbReference type="CAZy" id="GT4">
    <property type="family name" value="Glycosyltransferase Family 4"/>
</dbReference>
<dbReference type="Proteomes" id="UP000008207">
    <property type="component" value="Chromosome"/>
</dbReference>
<keyword evidence="5" id="KW-1185">Reference proteome</keyword>
<evidence type="ECO:0000259" key="2">
    <source>
        <dbReference type="Pfam" id="PF00534"/>
    </source>
</evidence>
<protein>
    <submittedName>
        <fullName evidence="3">Glycosyl transferase group 1</fullName>
    </submittedName>
</protein>
<dbReference type="PANTHER" id="PTHR46401:SF2">
    <property type="entry name" value="GLYCOSYLTRANSFERASE WBBK-RELATED"/>
    <property type="match status" value="1"/>
</dbReference>
<dbReference type="HOGENOM" id="CLU_009583_34_0_5"/>
<dbReference type="AlphaFoldDB" id="B8IC11"/>
<evidence type="ECO:0000256" key="1">
    <source>
        <dbReference type="ARBA" id="ARBA00022679"/>
    </source>
</evidence>
<dbReference type="EMBL" id="CP001349">
    <property type="protein sequence ID" value="ACL61193.1"/>
    <property type="molecule type" value="Genomic_DNA"/>
</dbReference>
<dbReference type="Gene3D" id="3.40.50.2000">
    <property type="entry name" value="Glycogen Phosphorylase B"/>
    <property type="match status" value="1"/>
</dbReference>
<reference evidence="4" key="3">
    <citation type="submission" date="2009-01" db="EMBL/GenBank/DDBJ databases">
        <title>Complete sequence of plasmid1 of Methylobacterium nodulans ORS 2060.</title>
        <authorList>
            <consortium name="US DOE Joint Genome Institute"/>
            <person name="Lucas S."/>
            <person name="Copeland A."/>
            <person name="Lapidus A."/>
            <person name="Glavina del Rio T."/>
            <person name="Dalin E."/>
            <person name="Tice H."/>
            <person name="Bruce D."/>
            <person name="Goodwin L."/>
            <person name="Pitluck S."/>
            <person name="Sims D."/>
            <person name="Brettin T."/>
            <person name="Detter J.C."/>
            <person name="Han C."/>
            <person name="Larimer F."/>
            <person name="Land M."/>
            <person name="Hauser L."/>
            <person name="Kyrpides N."/>
            <person name="Ivanova N."/>
            <person name="Marx C.J."/>
            <person name="Richardson P."/>
        </authorList>
    </citation>
    <scope>NUCLEOTIDE SEQUENCE</scope>
    <source>
        <strain evidence="4">ORS 2060</strain>
        <plasmid evidence="4">pMNOD01</plasmid>
    </source>
</reference>
<feature type="domain" description="Glycosyl transferase family 1" evidence="2">
    <location>
        <begin position="253"/>
        <end position="378"/>
    </location>
</feature>
<reference evidence="3 5" key="1">
    <citation type="submission" date="2009-01" db="EMBL/GenBank/DDBJ databases">
        <title>Complete sequence of chromosome of Methylobacterium nodulans ORS 2060.</title>
        <authorList>
            <consortium name="US DOE Joint Genome Institute"/>
            <person name="Lucas S."/>
            <person name="Copeland A."/>
            <person name="Lapidus A."/>
            <person name="Glavina del Rio T."/>
            <person name="Dalin E."/>
            <person name="Tice H."/>
            <person name="Bruce D."/>
            <person name="Goodwin L."/>
            <person name="Pitluck S."/>
            <person name="Sims D."/>
            <person name="Brettin T."/>
            <person name="Detter J.C."/>
            <person name="Han C."/>
            <person name="Larimer F."/>
            <person name="Land M."/>
            <person name="Hauser L."/>
            <person name="Kyrpides N."/>
            <person name="Ivanova N."/>
            <person name="Marx C.J."/>
            <person name="Richardson P."/>
        </authorList>
    </citation>
    <scope>NUCLEOTIDE SEQUENCE [LARGE SCALE GENOMIC DNA]</scope>
    <source>
        <strain evidence="5">LMG 21967 / CNCM I-2342 / ORS 2060</strain>
        <strain evidence="3">ORS 2060</strain>
    </source>
</reference>
<accession>B8IC11</accession>
<dbReference type="KEGG" id="mno:Mnod_6411"/>
<dbReference type="EMBL" id="CP001350">
    <property type="protein sequence ID" value="ACL62753.1"/>
    <property type="molecule type" value="Genomic_DNA"/>
</dbReference>